<organism evidence="2 3">
    <name type="scientific">Evansella vedderi</name>
    <dbReference type="NCBI Taxonomy" id="38282"/>
    <lineage>
        <taxon>Bacteria</taxon>
        <taxon>Bacillati</taxon>
        <taxon>Bacillota</taxon>
        <taxon>Bacilli</taxon>
        <taxon>Bacillales</taxon>
        <taxon>Bacillaceae</taxon>
        <taxon>Evansella</taxon>
    </lineage>
</organism>
<comment type="caution">
    <text evidence="2">The sequence shown here is derived from an EMBL/GenBank/DDBJ whole genome shotgun (WGS) entry which is preliminary data.</text>
</comment>
<gene>
    <name evidence="2" type="ORF">J2S74_003016</name>
</gene>
<dbReference type="InterPro" id="IPR050900">
    <property type="entry name" value="Transposase_IS3/IS150/IS904"/>
</dbReference>
<evidence type="ECO:0000313" key="3">
    <source>
        <dbReference type="Proteomes" id="UP001230005"/>
    </source>
</evidence>
<evidence type="ECO:0000313" key="2">
    <source>
        <dbReference type="EMBL" id="MDQ0255634.1"/>
    </source>
</evidence>
<dbReference type="Proteomes" id="UP001230005">
    <property type="component" value="Unassembled WGS sequence"/>
</dbReference>
<protein>
    <submittedName>
        <fullName evidence="2">Uncharacterized protein YcbK (DUF882 family)</fullName>
    </submittedName>
</protein>
<name>A0ABT9ZWM2_9BACI</name>
<dbReference type="InterPro" id="IPR025948">
    <property type="entry name" value="HTH-like_dom"/>
</dbReference>
<accession>A0ABT9ZWM2</accession>
<reference evidence="2 3" key="1">
    <citation type="submission" date="2023-07" db="EMBL/GenBank/DDBJ databases">
        <title>Genomic Encyclopedia of Type Strains, Phase IV (KMG-IV): sequencing the most valuable type-strain genomes for metagenomic binning, comparative biology and taxonomic classification.</title>
        <authorList>
            <person name="Goeker M."/>
        </authorList>
    </citation>
    <scope>NUCLEOTIDE SEQUENCE [LARGE SCALE GENOMIC DNA]</scope>
    <source>
        <strain evidence="2 3">DSM 9768</strain>
    </source>
</reference>
<proteinExistence type="predicted"/>
<keyword evidence="3" id="KW-1185">Reference proteome</keyword>
<feature type="domain" description="HTH-like" evidence="1">
    <location>
        <begin position="42"/>
        <end position="98"/>
    </location>
</feature>
<dbReference type="Pfam" id="PF13276">
    <property type="entry name" value="HTH_21"/>
    <property type="match status" value="1"/>
</dbReference>
<dbReference type="EMBL" id="JAUSUG010000011">
    <property type="protein sequence ID" value="MDQ0255634.1"/>
    <property type="molecule type" value="Genomic_DNA"/>
</dbReference>
<dbReference type="PANTHER" id="PTHR46889:SF5">
    <property type="entry name" value="INTEGRASE PROTEIN"/>
    <property type="match status" value="1"/>
</dbReference>
<dbReference type="PANTHER" id="PTHR46889">
    <property type="entry name" value="TRANSPOSASE INSF FOR INSERTION SEQUENCE IS3B-RELATED"/>
    <property type="match status" value="1"/>
</dbReference>
<evidence type="ECO:0000259" key="1">
    <source>
        <dbReference type="Pfam" id="PF13276"/>
    </source>
</evidence>
<sequence length="128" mass="15572">MKYKLKNMVKHLCVEAGVSRSGYYNYYSTKSQERRALHDFRDEEMKEAILKAYHFRNRKKGARQIKMTLEGQFKIVYNLKRIRRIMKKYNIVCPIRKANPYRQMMKATHEHKVVPNLLKQKLQAKYTW</sequence>